<accession>A0A485LWN7</accession>
<evidence type="ECO:0000259" key="1">
    <source>
        <dbReference type="Pfam" id="PF00882"/>
    </source>
</evidence>
<organism evidence="2">
    <name type="scientific">anaerobic digester metagenome</name>
    <dbReference type="NCBI Taxonomy" id="1263854"/>
    <lineage>
        <taxon>unclassified sequences</taxon>
        <taxon>metagenomes</taxon>
        <taxon>ecological metagenomes</taxon>
    </lineage>
</organism>
<name>A0A485LWN7_9ZZZZ</name>
<dbReference type="InterPro" id="IPR029002">
    <property type="entry name" value="PLPC/GPLD1"/>
</dbReference>
<sequence length="295" mass="33369">MPKENTHLWFAQETLNHVPDRQLLRDVSEHIGCYYLGSFIPDTFFYASSQTLTDISETLHGKGGAPTNEAVLSVLDHARGMRDIAFALGYVTHCALDITFHPVVNALAGNYYDEDPVRRSRSAYLHRRIETCLDVRINNRLRVYRLTRAGLVRGLAYEDFLSRRFSASRRALENTLSKQLFINRLFESRAVYAAFRLSRGLGILRRYEVLSLFYADINDPAGCLQDPVSYYDSKARSEKQVSLDTLFARARDMALAMMLAAYGYARRSVSREQLLDAIPGASLSTGEVPLRPAQA</sequence>
<protein>
    <recommendedName>
        <fullName evidence="1">Phospholipase C/D domain-containing protein</fullName>
    </recommendedName>
</protein>
<gene>
    <name evidence="2" type="ORF">SCFA_1420004</name>
</gene>
<reference evidence="2" key="1">
    <citation type="submission" date="2019-03" db="EMBL/GenBank/DDBJ databases">
        <authorList>
            <person name="Hao L."/>
        </authorList>
    </citation>
    <scope>NUCLEOTIDE SEQUENCE</scope>
</reference>
<dbReference type="EMBL" id="CAADRM010000049">
    <property type="protein sequence ID" value="VFU12652.1"/>
    <property type="molecule type" value="Genomic_DNA"/>
</dbReference>
<feature type="domain" description="Phospholipase C/D" evidence="1">
    <location>
        <begin position="6"/>
        <end position="145"/>
    </location>
</feature>
<dbReference type="AlphaFoldDB" id="A0A485LWN7"/>
<dbReference type="Pfam" id="PF00882">
    <property type="entry name" value="Zn_dep_PLPC"/>
    <property type="match status" value="1"/>
</dbReference>
<proteinExistence type="predicted"/>
<evidence type="ECO:0000313" key="2">
    <source>
        <dbReference type="EMBL" id="VFU12652.1"/>
    </source>
</evidence>